<dbReference type="InterPro" id="IPR036116">
    <property type="entry name" value="FN3_sf"/>
</dbReference>
<dbReference type="Gene3D" id="2.170.16.10">
    <property type="entry name" value="Hedgehog/Intein (Hint) domain"/>
    <property type="match status" value="1"/>
</dbReference>
<dbReference type="InterPro" id="IPR013783">
    <property type="entry name" value="Ig-like_fold"/>
</dbReference>
<dbReference type="PANTHER" id="PTHR13817:SF73">
    <property type="entry name" value="FIBRONECTIN TYPE-III DOMAIN-CONTAINING PROTEIN"/>
    <property type="match status" value="1"/>
</dbReference>
<feature type="compositionally biased region" description="Low complexity" evidence="2">
    <location>
        <begin position="117"/>
        <end position="128"/>
    </location>
</feature>
<evidence type="ECO:0000256" key="1">
    <source>
        <dbReference type="ARBA" id="ARBA00022737"/>
    </source>
</evidence>
<feature type="region of interest" description="Disordered" evidence="2">
    <location>
        <begin position="117"/>
        <end position="136"/>
    </location>
</feature>
<proteinExistence type="predicted"/>
<accession>A0A6J5NYB8</accession>
<evidence type="ECO:0000313" key="4">
    <source>
        <dbReference type="EMBL" id="CAB4164509.1"/>
    </source>
</evidence>
<dbReference type="PROSITE" id="PS50853">
    <property type="entry name" value="FN3"/>
    <property type="match status" value="2"/>
</dbReference>
<feature type="domain" description="Fibronectin type-III" evidence="3">
    <location>
        <begin position="117"/>
        <end position="203"/>
    </location>
</feature>
<sequence>MAIGKRVGKKSQQANDFLEPQQPTITSATNVGTGRAFNNGAVDVAFTLPANSPAATGFTVTSNPGSLTATGATSPLQVTGLLSDTSYTFTVVATNASGNSIASAASSSVTVTTIPATPSAPTASSPNADQDQISWSAPANGGSAITNYYWESTDGKSGNTGTATNASLGQEPGTAQQYKVLATNANGNSEFSALSNSVTTTFSFVPFGVFGFSPFTVFGFSPFNVFGFSPFRVFGFSPFRVFGFSPTTYCVDEDAPVLTTTGNKKAKDIELGDKLIVKAFEEMPVGDLPKIIFWKKKGNLTNYRELEADVTKITPTTVHETVMFNNNPDMRFSLLEDMFVIKNGMYQFISSRDIKPGDKIITRDSLMVVETVEIVNETRTVYSFGRYPIGLVIAGGLVHYNEFAPEEIPD</sequence>
<evidence type="ECO:0000256" key="2">
    <source>
        <dbReference type="SAM" id="MobiDB-lite"/>
    </source>
</evidence>
<organism evidence="4">
    <name type="scientific">uncultured Caudovirales phage</name>
    <dbReference type="NCBI Taxonomy" id="2100421"/>
    <lineage>
        <taxon>Viruses</taxon>
        <taxon>Duplodnaviria</taxon>
        <taxon>Heunggongvirae</taxon>
        <taxon>Uroviricota</taxon>
        <taxon>Caudoviricetes</taxon>
        <taxon>Peduoviridae</taxon>
        <taxon>Maltschvirus</taxon>
        <taxon>Maltschvirus maltsch</taxon>
    </lineage>
</organism>
<dbReference type="SMART" id="SM00060">
    <property type="entry name" value="FN3"/>
    <property type="match status" value="2"/>
</dbReference>
<feature type="domain" description="Fibronectin type-III" evidence="3">
    <location>
        <begin position="19"/>
        <end position="116"/>
    </location>
</feature>
<reference evidence="4" key="1">
    <citation type="submission" date="2020-04" db="EMBL/GenBank/DDBJ databases">
        <authorList>
            <person name="Chiriac C."/>
            <person name="Salcher M."/>
            <person name="Ghai R."/>
            <person name="Kavagutti S V."/>
        </authorList>
    </citation>
    <scope>NUCLEOTIDE SEQUENCE</scope>
</reference>
<protein>
    <submittedName>
        <fullName evidence="4">Fibronectin type III</fullName>
    </submittedName>
</protein>
<dbReference type="Gene3D" id="2.60.40.10">
    <property type="entry name" value="Immunoglobulins"/>
    <property type="match status" value="2"/>
</dbReference>
<dbReference type="SUPFAM" id="SSF51294">
    <property type="entry name" value="Hedgehog/intein (Hint) domain"/>
    <property type="match status" value="1"/>
</dbReference>
<keyword evidence="1" id="KW-0677">Repeat</keyword>
<dbReference type="InterPro" id="IPR050964">
    <property type="entry name" value="Striated_Muscle_Regulatory"/>
</dbReference>
<dbReference type="InterPro" id="IPR036844">
    <property type="entry name" value="Hint_dom_sf"/>
</dbReference>
<dbReference type="CDD" id="cd00081">
    <property type="entry name" value="Hint"/>
    <property type="match status" value="1"/>
</dbReference>
<dbReference type="SUPFAM" id="SSF49265">
    <property type="entry name" value="Fibronectin type III"/>
    <property type="match status" value="1"/>
</dbReference>
<dbReference type="PANTHER" id="PTHR13817">
    <property type="entry name" value="TITIN"/>
    <property type="match status" value="1"/>
</dbReference>
<evidence type="ECO:0000259" key="3">
    <source>
        <dbReference type="PROSITE" id="PS50853"/>
    </source>
</evidence>
<dbReference type="EMBL" id="LR796766">
    <property type="protein sequence ID" value="CAB4164509.1"/>
    <property type="molecule type" value="Genomic_DNA"/>
</dbReference>
<gene>
    <name evidence="4" type="ORF">UFOVP828_39</name>
</gene>
<name>A0A6J5NYB8_9CAUD</name>
<dbReference type="InterPro" id="IPR003961">
    <property type="entry name" value="FN3_dom"/>
</dbReference>
<dbReference type="CDD" id="cd00063">
    <property type="entry name" value="FN3"/>
    <property type="match status" value="1"/>
</dbReference>